<keyword evidence="3" id="KW-0808">Transferase</keyword>
<dbReference type="Proteomes" id="UP001311915">
    <property type="component" value="Unassembled WGS sequence"/>
</dbReference>
<dbReference type="InterPro" id="IPR002213">
    <property type="entry name" value="UDP_glucos_trans"/>
</dbReference>
<sequence length="468" mass="53567">MPIKRTNYTNTFPHTHRKVLAVEHKTNVRVLMFRYLAYGHITPFFELAKKLSDEGFSIDLCSTPINLSLIKKKITEKYSCSIHLVEFHLPNLPELPPHYHTTNGLPIHLQSTLYKAITMSKPQFYEILKDQKPNVLVHDLMQPWATGVASSLNIPSIKFCLTSIAMCSYFGHFFLKPGVEFPFPALYLKDYEREIMRPYDVEVKEELGENRAVMLVNSSRAIDGEYMDYLSEIGKTEILPTGVVIQDIAINEEEMEIIKWLGNKMENSTVYVSFGSENFLTKEEMEEVAYGLELSNVHFIWVVRFPKEEQVVSLEDVLPQGFLQRNIGEKGRIIECWAPQTTILKPPSIGAFLTHCGWNSTLECIEFGVPIIGLPMNFYSDQPLNARLIVENGVAVEMARNGNGKIHRGNVAETIKNVFFGEKNIGEDLRRKVKGLRENIKLLREEEMDEVVMVLKQICEKNQSKMDA</sequence>
<feature type="domain" description="Glycosyltransferase N-terminal" evidence="4">
    <location>
        <begin position="27"/>
        <end position="232"/>
    </location>
</feature>
<dbReference type="Gene3D" id="3.40.50.2000">
    <property type="entry name" value="Glycogen Phosphorylase B"/>
    <property type="match status" value="2"/>
</dbReference>
<keyword evidence="2" id="KW-0328">Glycosyltransferase</keyword>
<dbReference type="GO" id="GO:0016138">
    <property type="term" value="P:glycoside biosynthetic process"/>
    <property type="evidence" value="ECO:0007669"/>
    <property type="project" value="UniProtKB-ARBA"/>
</dbReference>
<evidence type="ECO:0000256" key="2">
    <source>
        <dbReference type="ARBA" id="ARBA00022676"/>
    </source>
</evidence>
<dbReference type="PANTHER" id="PTHR48044:SF45">
    <property type="entry name" value="GLYCOSYLTRANSFERASE"/>
    <property type="match status" value="1"/>
</dbReference>
<accession>A0AAV9KCW6</accession>
<dbReference type="FunFam" id="3.40.50.2000:FF:000060">
    <property type="entry name" value="Glycosyltransferase"/>
    <property type="match status" value="1"/>
</dbReference>
<dbReference type="Pfam" id="PF26168">
    <property type="entry name" value="Glyco_transf_N"/>
    <property type="match status" value="1"/>
</dbReference>
<dbReference type="CDD" id="cd03784">
    <property type="entry name" value="GT1_Gtf-like"/>
    <property type="match status" value="1"/>
</dbReference>
<dbReference type="PANTHER" id="PTHR48044">
    <property type="entry name" value="GLYCOSYLTRANSFERASE"/>
    <property type="match status" value="1"/>
</dbReference>
<dbReference type="Pfam" id="PF00201">
    <property type="entry name" value="UDPGT"/>
    <property type="match status" value="1"/>
</dbReference>
<reference evidence="5 6" key="1">
    <citation type="submission" date="2023-10" db="EMBL/GenBank/DDBJ databases">
        <title>Genome-Wide Identification Analysis in wild type Solanum Pinnatisectum Reveals Some Genes Defensing Phytophthora Infestans.</title>
        <authorList>
            <person name="Sun C."/>
        </authorList>
    </citation>
    <scope>NUCLEOTIDE SEQUENCE [LARGE SCALE GENOMIC DNA]</scope>
    <source>
        <strain evidence="5">LQN</strain>
        <tissue evidence="5">Leaf</tissue>
    </source>
</reference>
<keyword evidence="6" id="KW-1185">Reference proteome</keyword>
<evidence type="ECO:0000256" key="1">
    <source>
        <dbReference type="ARBA" id="ARBA00009995"/>
    </source>
</evidence>
<organism evidence="5 6">
    <name type="scientific">Solanum pinnatisectum</name>
    <name type="common">tansyleaf nightshade</name>
    <dbReference type="NCBI Taxonomy" id="50273"/>
    <lineage>
        <taxon>Eukaryota</taxon>
        <taxon>Viridiplantae</taxon>
        <taxon>Streptophyta</taxon>
        <taxon>Embryophyta</taxon>
        <taxon>Tracheophyta</taxon>
        <taxon>Spermatophyta</taxon>
        <taxon>Magnoliopsida</taxon>
        <taxon>eudicotyledons</taxon>
        <taxon>Gunneridae</taxon>
        <taxon>Pentapetalae</taxon>
        <taxon>asterids</taxon>
        <taxon>lamiids</taxon>
        <taxon>Solanales</taxon>
        <taxon>Solanaceae</taxon>
        <taxon>Solanoideae</taxon>
        <taxon>Solaneae</taxon>
        <taxon>Solanum</taxon>
    </lineage>
</organism>
<dbReference type="GO" id="GO:0008194">
    <property type="term" value="F:UDP-glycosyltransferase activity"/>
    <property type="evidence" value="ECO:0007669"/>
    <property type="project" value="InterPro"/>
</dbReference>
<evidence type="ECO:0000313" key="6">
    <source>
        <dbReference type="Proteomes" id="UP001311915"/>
    </source>
</evidence>
<dbReference type="EMBL" id="JAWPEI010000011">
    <property type="protein sequence ID" value="KAK4710419.1"/>
    <property type="molecule type" value="Genomic_DNA"/>
</dbReference>
<comment type="caution">
    <text evidence="5">The sequence shown here is derived from an EMBL/GenBank/DDBJ whole genome shotgun (WGS) entry which is preliminary data.</text>
</comment>
<evidence type="ECO:0000256" key="3">
    <source>
        <dbReference type="ARBA" id="ARBA00022679"/>
    </source>
</evidence>
<name>A0AAV9KCW6_9SOLN</name>
<dbReference type="SUPFAM" id="SSF53756">
    <property type="entry name" value="UDP-Glycosyltransferase/glycogen phosphorylase"/>
    <property type="match status" value="1"/>
</dbReference>
<dbReference type="AlphaFoldDB" id="A0AAV9KCW6"/>
<gene>
    <name evidence="5" type="ORF">R3W88_004932</name>
</gene>
<evidence type="ECO:0000313" key="5">
    <source>
        <dbReference type="EMBL" id="KAK4710419.1"/>
    </source>
</evidence>
<comment type="similarity">
    <text evidence="1">Belongs to the UDP-glycosyltransferase family.</text>
</comment>
<proteinExistence type="inferred from homology"/>
<protein>
    <recommendedName>
        <fullName evidence="4">Glycosyltransferase N-terminal domain-containing protein</fullName>
    </recommendedName>
</protein>
<dbReference type="InterPro" id="IPR058980">
    <property type="entry name" value="Glyco_transf_N"/>
</dbReference>
<evidence type="ECO:0000259" key="4">
    <source>
        <dbReference type="Pfam" id="PF26168"/>
    </source>
</evidence>